<dbReference type="EMBL" id="JAPNKE010000002">
    <property type="protein sequence ID" value="MCY1004128.1"/>
    <property type="molecule type" value="Genomic_DNA"/>
</dbReference>
<organism evidence="1 2">
    <name type="scientific">Nannocystis pusilla</name>
    <dbReference type="NCBI Taxonomy" id="889268"/>
    <lineage>
        <taxon>Bacteria</taxon>
        <taxon>Pseudomonadati</taxon>
        <taxon>Myxococcota</taxon>
        <taxon>Polyangia</taxon>
        <taxon>Nannocystales</taxon>
        <taxon>Nannocystaceae</taxon>
        <taxon>Nannocystis</taxon>
    </lineage>
</organism>
<dbReference type="RefSeq" id="WP_267765661.1">
    <property type="nucleotide sequence ID" value="NZ_JAPNKE010000002.1"/>
</dbReference>
<dbReference type="AlphaFoldDB" id="A0A9X3ERN4"/>
<name>A0A9X3ERN4_9BACT</name>
<keyword evidence="2" id="KW-1185">Reference proteome</keyword>
<evidence type="ECO:0000313" key="1">
    <source>
        <dbReference type="EMBL" id="MCY1004128.1"/>
    </source>
</evidence>
<proteinExistence type="predicted"/>
<gene>
    <name evidence="1" type="ORF">OV079_00805</name>
</gene>
<dbReference type="Proteomes" id="UP001150924">
    <property type="component" value="Unassembled WGS sequence"/>
</dbReference>
<comment type="caution">
    <text evidence="1">The sequence shown here is derived from an EMBL/GenBank/DDBJ whole genome shotgun (WGS) entry which is preliminary data.</text>
</comment>
<accession>A0A9X3ERN4</accession>
<protein>
    <submittedName>
        <fullName evidence="1">Uncharacterized protein</fullName>
    </submittedName>
</protein>
<reference evidence="1" key="1">
    <citation type="submission" date="2022-11" db="EMBL/GenBank/DDBJ databases">
        <title>Minimal conservation of predation-associated metabolite biosynthetic gene clusters underscores biosynthetic potential of Myxococcota including descriptions for ten novel species: Archangium lansinium sp. nov., Myxococcus landrumus sp. nov., Nannocystis bai.</title>
        <authorList>
            <person name="Ahearne A."/>
            <person name="Stevens C."/>
            <person name="Phillips K."/>
        </authorList>
    </citation>
    <scope>NUCLEOTIDE SEQUENCE</scope>
    <source>
        <strain evidence="1">Na p29</strain>
    </source>
</reference>
<sequence>MPPAPQEVLAAVAPHVPAALVDPARLRTIAGWSRRLPPAFNWLGFECRLTADDPRVDFAGCCEAWDGGREQLLAALARDPELCGPGPAALVRAWPNEPVLKDSPSVWLEFDFVGDGPPAAFAFLCLDPACANTFRAHRGAERPPLAGLVAAAERGATLLLGHAPSAMSIESLRRAAEALPASGRALHVAATPHRGGDDLRVHYALLARDVPAWLRRIGWPGDLSTAERALAAIGDEFRQVGVQLTTGEALRPVLGLEAYVARGPADFPAWQQTFTALAADGACDPAKAQALLGDWWGHATVALPGAPWRVAVHRQFYVKLTIAGDRLQAKAYLAIFPRYTLL</sequence>
<evidence type="ECO:0000313" key="2">
    <source>
        <dbReference type="Proteomes" id="UP001150924"/>
    </source>
</evidence>